<reference evidence="5 6" key="1">
    <citation type="submission" date="2021-09" db="EMBL/GenBank/DDBJ databases">
        <title>Genomic insights and catalytic innovation underlie evolution of tropane alkaloids biosynthesis.</title>
        <authorList>
            <person name="Wang Y.-J."/>
            <person name="Tian T."/>
            <person name="Huang J.-P."/>
            <person name="Huang S.-X."/>
        </authorList>
    </citation>
    <scope>NUCLEOTIDE SEQUENCE [LARGE SCALE GENOMIC DNA]</scope>
    <source>
        <strain evidence="5">KIB-2018</strain>
        <tissue evidence="5">Leaf</tissue>
    </source>
</reference>
<name>A0AAV8SRJ4_9ROSI</name>
<dbReference type="PANTHER" id="PTHR11278">
    <property type="entry name" value="40S RIBOSOMAL PROTEIN S7"/>
    <property type="match status" value="1"/>
</dbReference>
<dbReference type="PANTHER" id="PTHR11278:SF29">
    <property type="entry name" value="SMALL RIBOSOMAL SUBUNIT PROTEIN ES7Z"/>
    <property type="match status" value="1"/>
</dbReference>
<dbReference type="EMBL" id="JAIWQS010000009">
    <property type="protein sequence ID" value="KAJ8754912.1"/>
    <property type="molecule type" value="Genomic_DNA"/>
</dbReference>
<comment type="similarity">
    <text evidence="1 4">Belongs to the eukaryotic ribosomal protein eS7 family.</text>
</comment>
<accession>A0AAV8SRJ4</accession>
<dbReference type="GO" id="GO:0006412">
    <property type="term" value="P:translation"/>
    <property type="evidence" value="ECO:0007669"/>
    <property type="project" value="InterPro"/>
</dbReference>
<keyword evidence="2 4" id="KW-0689">Ribosomal protein</keyword>
<evidence type="ECO:0000313" key="5">
    <source>
        <dbReference type="EMBL" id="KAJ8754912.1"/>
    </source>
</evidence>
<evidence type="ECO:0000256" key="4">
    <source>
        <dbReference type="RuleBase" id="RU364105"/>
    </source>
</evidence>
<comment type="caution">
    <text evidence="5">The sequence shown here is derived from an EMBL/GenBank/DDBJ whole genome shotgun (WGS) entry which is preliminary data.</text>
</comment>
<evidence type="ECO:0000256" key="3">
    <source>
        <dbReference type="ARBA" id="ARBA00023274"/>
    </source>
</evidence>
<dbReference type="Pfam" id="PF01251">
    <property type="entry name" value="Ribosomal_S7e"/>
    <property type="match status" value="2"/>
</dbReference>
<protein>
    <recommendedName>
        <fullName evidence="4">40S ribosomal protein S7</fullName>
    </recommendedName>
</protein>
<dbReference type="GO" id="GO:0003735">
    <property type="term" value="F:structural constituent of ribosome"/>
    <property type="evidence" value="ECO:0007669"/>
    <property type="project" value="InterPro"/>
</dbReference>
<dbReference type="AlphaFoldDB" id="A0AAV8SRJ4"/>
<keyword evidence="6" id="KW-1185">Reference proteome</keyword>
<dbReference type="GO" id="GO:0006364">
    <property type="term" value="P:rRNA processing"/>
    <property type="evidence" value="ECO:0007669"/>
    <property type="project" value="TreeGrafter"/>
</dbReference>
<dbReference type="GO" id="GO:0032040">
    <property type="term" value="C:small-subunit processome"/>
    <property type="evidence" value="ECO:0007669"/>
    <property type="project" value="TreeGrafter"/>
</dbReference>
<organism evidence="5 6">
    <name type="scientific">Erythroxylum novogranatense</name>
    <dbReference type="NCBI Taxonomy" id="1862640"/>
    <lineage>
        <taxon>Eukaryota</taxon>
        <taxon>Viridiplantae</taxon>
        <taxon>Streptophyta</taxon>
        <taxon>Embryophyta</taxon>
        <taxon>Tracheophyta</taxon>
        <taxon>Spermatophyta</taxon>
        <taxon>Magnoliopsida</taxon>
        <taxon>eudicotyledons</taxon>
        <taxon>Gunneridae</taxon>
        <taxon>Pentapetalae</taxon>
        <taxon>rosids</taxon>
        <taxon>fabids</taxon>
        <taxon>Malpighiales</taxon>
        <taxon>Erythroxylaceae</taxon>
        <taxon>Erythroxylum</taxon>
    </lineage>
</organism>
<sequence length="150" mass="17664">MFTMKQKIHINKDAEPTYFEESVAQQLKLMSLETAIVAIHVPYRLGKAYRKIHVRLVRELEKKFSSKKGFSVQRHRNHTLTAMHEALLDVILPVEIVGECIRYRIEWSNYEYKWETFYAVYEKLAGKDVFEYCSNFMIYSVQTNSCGVVA</sequence>
<proteinExistence type="inferred from homology"/>
<dbReference type="GO" id="GO:0030686">
    <property type="term" value="C:90S preribosome"/>
    <property type="evidence" value="ECO:0007669"/>
    <property type="project" value="TreeGrafter"/>
</dbReference>
<gene>
    <name evidence="5" type="ORF">K2173_015424</name>
</gene>
<dbReference type="GO" id="GO:0042274">
    <property type="term" value="P:ribosomal small subunit biogenesis"/>
    <property type="evidence" value="ECO:0007669"/>
    <property type="project" value="TreeGrafter"/>
</dbReference>
<evidence type="ECO:0000256" key="2">
    <source>
        <dbReference type="ARBA" id="ARBA00022980"/>
    </source>
</evidence>
<dbReference type="GO" id="GO:0022627">
    <property type="term" value="C:cytosolic small ribosomal subunit"/>
    <property type="evidence" value="ECO:0007669"/>
    <property type="project" value="TreeGrafter"/>
</dbReference>
<evidence type="ECO:0000256" key="1">
    <source>
        <dbReference type="ARBA" id="ARBA00007820"/>
    </source>
</evidence>
<keyword evidence="3 4" id="KW-0687">Ribonucleoprotein</keyword>
<dbReference type="InterPro" id="IPR000554">
    <property type="entry name" value="Ribosomal_eS7"/>
</dbReference>
<dbReference type="Proteomes" id="UP001159364">
    <property type="component" value="Linkage Group LG09"/>
</dbReference>
<evidence type="ECO:0000313" key="6">
    <source>
        <dbReference type="Proteomes" id="UP001159364"/>
    </source>
</evidence>